<dbReference type="EMBL" id="CP076132">
    <property type="protein sequence ID" value="QWG03974.1"/>
    <property type="molecule type" value="Genomic_DNA"/>
</dbReference>
<dbReference type="Proteomes" id="UP000678679">
    <property type="component" value="Chromosome 1"/>
</dbReference>
<evidence type="ECO:0000313" key="1">
    <source>
        <dbReference type="EMBL" id="QWG03974.1"/>
    </source>
</evidence>
<sequence length="90" mass="10808">MFTTDDIDRVIQMAWEDKTPFSAIKHQFGLSESDVKKLMKKELRYKSYVLWRKRVNSGKSSKHEMKRSSEMNKFKSNHQRIITLNKISKR</sequence>
<organism evidence="1 2">
    <name type="scientific">Flammeovirga yaeyamensis</name>
    <dbReference type="NCBI Taxonomy" id="367791"/>
    <lineage>
        <taxon>Bacteria</taxon>
        <taxon>Pseudomonadati</taxon>
        <taxon>Bacteroidota</taxon>
        <taxon>Cytophagia</taxon>
        <taxon>Cytophagales</taxon>
        <taxon>Flammeovirgaceae</taxon>
        <taxon>Flammeovirga</taxon>
    </lineage>
</organism>
<name>A0AAX1N8T9_9BACT</name>
<keyword evidence="2" id="KW-1185">Reference proteome</keyword>
<evidence type="ECO:0000313" key="2">
    <source>
        <dbReference type="Proteomes" id="UP000678679"/>
    </source>
</evidence>
<dbReference type="AlphaFoldDB" id="A0AAX1N8T9"/>
<dbReference type="KEGG" id="fya:KMW28_09775"/>
<dbReference type="NCBIfam" id="TIGR03643">
    <property type="entry name" value="TIGR03643 family protein"/>
    <property type="match status" value="1"/>
</dbReference>
<protein>
    <submittedName>
        <fullName evidence="1">TIGR03643 family protein</fullName>
    </submittedName>
</protein>
<gene>
    <name evidence="1" type="ORF">KMW28_09775</name>
</gene>
<dbReference type="InterPro" id="IPR019882">
    <property type="entry name" value="CHP03643"/>
</dbReference>
<proteinExistence type="predicted"/>
<dbReference type="Pfam" id="PF10985">
    <property type="entry name" value="DUF2805"/>
    <property type="match status" value="1"/>
</dbReference>
<reference evidence="1 2" key="1">
    <citation type="submission" date="2021-05" db="EMBL/GenBank/DDBJ databases">
        <title>Comparative genomic studies on the polysaccharide-degrading batcterial strains of the Flammeovirga genus.</title>
        <authorList>
            <person name="Zewei F."/>
            <person name="Zheng Z."/>
            <person name="Yu L."/>
            <person name="Ruyue G."/>
            <person name="Yanhong M."/>
            <person name="Yuanyuan C."/>
            <person name="Jingyan G."/>
            <person name="Wenjun H."/>
        </authorList>
    </citation>
    <scope>NUCLEOTIDE SEQUENCE [LARGE SCALE GENOMIC DNA]</scope>
    <source>
        <strain evidence="1 2">NBRC:100898</strain>
    </source>
</reference>
<accession>A0AAX1N8T9</accession>